<feature type="domain" description="Aminoglycoside phosphotransferase" evidence="1">
    <location>
        <begin position="80"/>
        <end position="153"/>
    </location>
</feature>
<evidence type="ECO:0000313" key="3">
    <source>
        <dbReference type="Proteomes" id="UP000295345"/>
    </source>
</evidence>
<organism evidence="2 3">
    <name type="scientific">Streptomyces hainanensis</name>
    <dbReference type="NCBI Taxonomy" id="402648"/>
    <lineage>
        <taxon>Bacteria</taxon>
        <taxon>Bacillati</taxon>
        <taxon>Actinomycetota</taxon>
        <taxon>Actinomycetes</taxon>
        <taxon>Kitasatosporales</taxon>
        <taxon>Streptomycetaceae</taxon>
        <taxon>Streptomyces</taxon>
    </lineage>
</organism>
<comment type="caution">
    <text evidence="2">The sequence shown here is derived from an EMBL/GenBank/DDBJ whole genome shotgun (WGS) entry which is preliminary data.</text>
</comment>
<reference evidence="2 3" key="1">
    <citation type="submission" date="2019-03" db="EMBL/GenBank/DDBJ databases">
        <title>Draft genome sequences of novel Actinobacteria.</title>
        <authorList>
            <person name="Sahin N."/>
            <person name="Ay H."/>
            <person name="Saygin H."/>
        </authorList>
    </citation>
    <scope>NUCLEOTIDE SEQUENCE [LARGE SCALE GENOMIC DNA]</scope>
    <source>
        <strain evidence="2 3">DSM 41900</strain>
    </source>
</reference>
<dbReference type="GO" id="GO:0016740">
    <property type="term" value="F:transferase activity"/>
    <property type="evidence" value="ECO:0007669"/>
    <property type="project" value="UniProtKB-KW"/>
</dbReference>
<dbReference type="InterPro" id="IPR011009">
    <property type="entry name" value="Kinase-like_dom_sf"/>
</dbReference>
<dbReference type="AlphaFoldDB" id="A0A4V6PBD0"/>
<keyword evidence="3" id="KW-1185">Reference proteome</keyword>
<dbReference type="OrthoDB" id="9797603at2"/>
<name>A0A4V6PBD0_9ACTN</name>
<dbReference type="InterPro" id="IPR002575">
    <property type="entry name" value="Aminoglycoside_PTrfase"/>
</dbReference>
<dbReference type="Gene3D" id="3.90.1200.10">
    <property type="match status" value="1"/>
</dbReference>
<accession>A0A4V6PBD0</accession>
<dbReference type="Proteomes" id="UP000295345">
    <property type="component" value="Unassembled WGS sequence"/>
</dbReference>
<dbReference type="Pfam" id="PF01636">
    <property type="entry name" value="APH"/>
    <property type="match status" value="1"/>
</dbReference>
<feature type="non-terminal residue" evidence="2">
    <location>
        <position position="196"/>
    </location>
</feature>
<evidence type="ECO:0000313" key="2">
    <source>
        <dbReference type="EMBL" id="TDC60005.1"/>
    </source>
</evidence>
<keyword evidence="2" id="KW-0808">Transferase</keyword>
<proteinExistence type="predicted"/>
<sequence>MRRGELLGSGRTADVFILDERRVLRRYRDGRDASGEAAVMTHLAALGYPVPALHAGAPTPADLILDRLAGPTLFDSLLAGDTSVAAGGRVLTDLLRRLHALPPRLAAHPDDRILHLDLHPENVLLTPEGPVVIDWNDSVEGPPGYDLAVSAMILAEVTVGGGPISGPAGALLTALLDALGPDAAAIVDHLPRAHAR</sequence>
<protein>
    <submittedName>
        <fullName evidence="2">Aminoglycoside phosphotransferase family protein</fullName>
    </submittedName>
</protein>
<dbReference type="SUPFAM" id="SSF56112">
    <property type="entry name" value="Protein kinase-like (PK-like)"/>
    <property type="match status" value="1"/>
</dbReference>
<evidence type="ECO:0000259" key="1">
    <source>
        <dbReference type="Pfam" id="PF01636"/>
    </source>
</evidence>
<dbReference type="EMBL" id="SMKI01000841">
    <property type="protein sequence ID" value="TDC60005.1"/>
    <property type="molecule type" value="Genomic_DNA"/>
</dbReference>
<gene>
    <name evidence="2" type="ORF">E1283_36340</name>
</gene>
<dbReference type="RefSeq" id="WP_132822414.1">
    <property type="nucleotide sequence ID" value="NZ_SMKI01000841.1"/>
</dbReference>